<feature type="transmembrane region" description="Helical" evidence="1">
    <location>
        <begin position="242"/>
        <end position="265"/>
    </location>
</feature>
<keyword evidence="3" id="KW-1185">Reference proteome</keyword>
<gene>
    <name evidence="2" type="ORF">ACFO6W_01290</name>
</gene>
<dbReference type="InterPro" id="IPR010640">
    <property type="entry name" value="Low_temperature_requirement_A"/>
</dbReference>
<feature type="transmembrane region" description="Helical" evidence="1">
    <location>
        <begin position="286"/>
        <end position="305"/>
    </location>
</feature>
<dbReference type="PANTHER" id="PTHR36840">
    <property type="entry name" value="BLL5714 PROTEIN"/>
    <property type="match status" value="1"/>
</dbReference>
<accession>A0ABV9KQP1</accession>
<feature type="transmembrane region" description="Helical" evidence="1">
    <location>
        <begin position="347"/>
        <end position="365"/>
    </location>
</feature>
<keyword evidence="1" id="KW-1133">Transmembrane helix</keyword>
<feature type="transmembrane region" description="Helical" evidence="1">
    <location>
        <begin position="93"/>
        <end position="112"/>
    </location>
</feature>
<dbReference type="EMBL" id="JBHSGN010000008">
    <property type="protein sequence ID" value="MFC4672319.1"/>
    <property type="molecule type" value="Genomic_DNA"/>
</dbReference>
<name>A0ABV9KQP1_9BACT</name>
<sequence>MKNAIPGNHPAGSAHSLLRKRGQGIASVSFAELLFDLIYVFAVTQISHSLLHHLDWTGFIQSAVLWFAVWLGWQHTTWMTNWFNPDTRNIRILLFVLMLAGLVIAAAIPEAFAERGLVFALGYVATQLGRTVSILFMLGRKHELAPNYTRILGWFIISSVFWIAGAIEEGHIRIALWIIAVLCDYTSPMFGFYLPFLGKSDSSREWTIDGHHLTERCQLFVIIAFGETILMTGASLSEAGEWTVPVILAAITSVIGSLAMWWVYFDASSEAGAEKIQKVDDPGMLGLKYHAIHVILIGALIMSAVGDELVINHALGHITFGAVAMVIIGPVIYLAANMAYKWLSCRIIPKSHIAGIAVLLLAIPFCHYLNLLALNALAASVFVFISIYEITAVRRKKKARTAELNNA</sequence>
<organism evidence="2 3">
    <name type="scientific">Dysgonomonas termitidis</name>
    <dbReference type="NCBI Taxonomy" id="1516126"/>
    <lineage>
        <taxon>Bacteria</taxon>
        <taxon>Pseudomonadati</taxon>
        <taxon>Bacteroidota</taxon>
        <taxon>Bacteroidia</taxon>
        <taxon>Bacteroidales</taxon>
        <taxon>Dysgonomonadaceae</taxon>
        <taxon>Dysgonomonas</taxon>
    </lineage>
</organism>
<feature type="transmembrane region" description="Helical" evidence="1">
    <location>
        <begin position="317"/>
        <end position="335"/>
    </location>
</feature>
<dbReference type="RefSeq" id="WP_379993495.1">
    <property type="nucleotide sequence ID" value="NZ_JBHSGN010000008.1"/>
</dbReference>
<feature type="transmembrane region" description="Helical" evidence="1">
    <location>
        <begin position="25"/>
        <end position="44"/>
    </location>
</feature>
<keyword evidence="1" id="KW-0472">Membrane</keyword>
<keyword evidence="1" id="KW-0812">Transmembrane</keyword>
<dbReference type="PANTHER" id="PTHR36840:SF1">
    <property type="entry name" value="BLL5714 PROTEIN"/>
    <property type="match status" value="1"/>
</dbReference>
<feature type="transmembrane region" description="Helical" evidence="1">
    <location>
        <begin position="151"/>
        <end position="168"/>
    </location>
</feature>
<feature type="transmembrane region" description="Helical" evidence="1">
    <location>
        <begin position="174"/>
        <end position="196"/>
    </location>
</feature>
<proteinExistence type="predicted"/>
<feature type="transmembrane region" description="Helical" evidence="1">
    <location>
        <begin position="118"/>
        <end position="139"/>
    </location>
</feature>
<comment type="caution">
    <text evidence="2">The sequence shown here is derived from an EMBL/GenBank/DDBJ whole genome shotgun (WGS) entry which is preliminary data.</text>
</comment>
<evidence type="ECO:0000313" key="2">
    <source>
        <dbReference type="EMBL" id="MFC4672319.1"/>
    </source>
</evidence>
<protein>
    <submittedName>
        <fullName evidence="2">Low temperature requirement protein A</fullName>
    </submittedName>
</protein>
<feature type="transmembrane region" description="Helical" evidence="1">
    <location>
        <begin position="56"/>
        <end position="73"/>
    </location>
</feature>
<dbReference type="Proteomes" id="UP001596023">
    <property type="component" value="Unassembled WGS sequence"/>
</dbReference>
<reference evidence="3" key="1">
    <citation type="journal article" date="2019" name="Int. J. Syst. Evol. Microbiol.">
        <title>The Global Catalogue of Microorganisms (GCM) 10K type strain sequencing project: providing services to taxonomists for standard genome sequencing and annotation.</title>
        <authorList>
            <consortium name="The Broad Institute Genomics Platform"/>
            <consortium name="The Broad Institute Genome Sequencing Center for Infectious Disease"/>
            <person name="Wu L."/>
            <person name="Ma J."/>
        </authorList>
    </citation>
    <scope>NUCLEOTIDE SEQUENCE [LARGE SCALE GENOMIC DNA]</scope>
    <source>
        <strain evidence="3">CCUG 66188</strain>
    </source>
</reference>
<feature type="transmembrane region" description="Helical" evidence="1">
    <location>
        <begin position="371"/>
        <end position="390"/>
    </location>
</feature>
<evidence type="ECO:0000256" key="1">
    <source>
        <dbReference type="SAM" id="Phobius"/>
    </source>
</evidence>
<dbReference type="Pfam" id="PF06772">
    <property type="entry name" value="LtrA"/>
    <property type="match status" value="1"/>
</dbReference>
<evidence type="ECO:0000313" key="3">
    <source>
        <dbReference type="Proteomes" id="UP001596023"/>
    </source>
</evidence>
<feature type="transmembrane region" description="Helical" evidence="1">
    <location>
        <begin position="217"/>
        <end position="236"/>
    </location>
</feature>